<comment type="similarity">
    <text evidence="1">Belongs to the N-acylglucosamine 2-epimerase family.</text>
</comment>
<dbReference type="PATRIC" id="fig|634177.7.peg.2131"/>
<dbReference type="SUPFAM" id="SSF48208">
    <property type="entry name" value="Six-hairpin glycosidases"/>
    <property type="match status" value="1"/>
</dbReference>
<protein>
    <submittedName>
        <fullName evidence="3">Mannose-6-phosphate isomerase</fullName>
    </submittedName>
</protein>
<dbReference type="InterPro" id="IPR008928">
    <property type="entry name" value="6-hairpin_glycosidase_sf"/>
</dbReference>
<dbReference type="GO" id="GO:0016853">
    <property type="term" value="F:isomerase activity"/>
    <property type="evidence" value="ECO:0007669"/>
    <property type="project" value="UniProtKB-KW"/>
</dbReference>
<evidence type="ECO:0000256" key="1">
    <source>
        <dbReference type="ARBA" id="ARBA00008558"/>
    </source>
</evidence>
<dbReference type="InterPro" id="IPR010819">
    <property type="entry name" value="AGE/CE"/>
</dbReference>
<evidence type="ECO:0000313" key="3">
    <source>
        <dbReference type="EMBL" id="BAK84289.1"/>
    </source>
</evidence>
<accession>G2I031</accession>
<reference evidence="4" key="1">
    <citation type="journal article" date="2011" name="J. Bacteriol.">
        <title>Complete genome sequence of NBRC 3288, a unique cellulose-nonproducing strain of Gluconacetobacter xylinus isolated from vinegar.</title>
        <authorList>
            <person name="Ogino H."/>
            <person name="Azuma Y."/>
            <person name="Hosoyama A."/>
            <person name="Nakazawa H."/>
            <person name="Matsutani M."/>
            <person name="Hasegawa A."/>
            <person name="Otsuyama K."/>
            <person name="Matsushita K."/>
            <person name="Fujita N."/>
            <person name="Shirai M."/>
        </authorList>
    </citation>
    <scope>NUCLEOTIDE SEQUENCE [LARGE SCALE GENOMIC DNA]</scope>
    <source>
        <strain evidence="4">NBRC 3288 / BCRC 11682 / LMG 1693</strain>
    </source>
</reference>
<keyword evidence="2 3" id="KW-0413">Isomerase</keyword>
<dbReference type="Gene3D" id="1.50.10.10">
    <property type="match status" value="1"/>
</dbReference>
<sequence length="383" mass="44072">METRFNIIKKEANHWFLTYAIPMWSNKDRTSSGMFAERIGIDGNPNNEYYRTFVQARHIYSFIVAGQLGWIGPWRSLVTEGIHRLITDFKRQDGFYVHRLDSNAVVLDSRADLYDQAFVLFTLGHAGIVLEDENLFDEAECLLDTLKNHWDHPLGGFWEGEIADPVFRRQNPHMHLLEAFCILYEGSGRKRFADAANGIAALCRSCFLDMTSGALLEYFNEDWTPVSGQIGQISEPGHCFEWAWLFEGMATCREDAIFLSDTLTNFGRRHGIDEKRGVAINEVLTNGQIINGNARLWPQTERLKIAVARYRRTDSLEELKEIIVAWQGLYRYLRPMESGLWYDKMKEDGKFIKEMVPGSTLYHIACAIKEMCSIDDFCLESCS</sequence>
<dbReference type="PANTHER" id="PTHR15108">
    <property type="entry name" value="N-ACYLGLUCOSAMINE-2-EPIMERASE"/>
    <property type="match status" value="1"/>
</dbReference>
<gene>
    <name evidence="3" type="ordered locus">GLX_18770</name>
</gene>
<organism evidence="3 4">
    <name type="scientific">Komagataeibacter medellinensis (strain NBRC 3288 / BCRC 11682 / LMG 1693 / Kondo 51)</name>
    <name type="common">Gluconacetobacter medellinensis</name>
    <dbReference type="NCBI Taxonomy" id="634177"/>
    <lineage>
        <taxon>Bacteria</taxon>
        <taxon>Pseudomonadati</taxon>
        <taxon>Pseudomonadota</taxon>
        <taxon>Alphaproteobacteria</taxon>
        <taxon>Acetobacterales</taxon>
        <taxon>Acetobacteraceae</taxon>
        <taxon>Komagataeibacter</taxon>
    </lineage>
</organism>
<dbReference type="GO" id="GO:0005975">
    <property type="term" value="P:carbohydrate metabolic process"/>
    <property type="evidence" value="ECO:0007669"/>
    <property type="project" value="InterPro"/>
</dbReference>
<evidence type="ECO:0000256" key="2">
    <source>
        <dbReference type="ARBA" id="ARBA00023235"/>
    </source>
</evidence>
<name>G2I031_KOMMN</name>
<dbReference type="RefSeq" id="WP_014105807.1">
    <property type="nucleotide sequence ID" value="NC_016027.1"/>
</dbReference>
<dbReference type="InterPro" id="IPR012341">
    <property type="entry name" value="6hp_glycosidase-like_sf"/>
</dbReference>
<dbReference type="EMBL" id="AP012159">
    <property type="protein sequence ID" value="BAK84289.1"/>
    <property type="molecule type" value="Genomic_DNA"/>
</dbReference>
<dbReference type="Pfam" id="PF07221">
    <property type="entry name" value="GlcNAc_2-epim"/>
    <property type="match status" value="1"/>
</dbReference>
<dbReference type="eggNOG" id="COG2942">
    <property type="taxonomic scope" value="Bacteria"/>
</dbReference>
<dbReference type="Proteomes" id="UP000009044">
    <property type="component" value="Chromosome"/>
</dbReference>
<proteinExistence type="inferred from homology"/>
<dbReference type="STRING" id="634177.GLX_18770"/>
<dbReference type="KEGG" id="gxy:GLX_18770"/>
<evidence type="ECO:0000313" key="4">
    <source>
        <dbReference type="Proteomes" id="UP000009044"/>
    </source>
</evidence>
<dbReference type="HOGENOM" id="CLU_046651_1_0_5"/>
<dbReference type="AlphaFoldDB" id="G2I031"/>